<dbReference type="EMBL" id="LVLJ01001517">
    <property type="protein sequence ID" value="OAE29133.1"/>
    <property type="molecule type" value="Genomic_DNA"/>
</dbReference>
<keyword evidence="2" id="KW-0812">Transmembrane</keyword>
<dbReference type="PANTHER" id="PTHR33825:SF14">
    <property type="entry name" value="CHITINASE-LIKE PROTEIN"/>
    <property type="match status" value="1"/>
</dbReference>
<dbReference type="Proteomes" id="UP000077202">
    <property type="component" value="Unassembled WGS sequence"/>
</dbReference>
<feature type="compositionally biased region" description="Low complexity" evidence="1">
    <location>
        <begin position="223"/>
        <end position="236"/>
    </location>
</feature>
<dbReference type="PANTHER" id="PTHR33825">
    <property type="entry name" value="CHITINASE-LIKE PROTEIN"/>
    <property type="match status" value="1"/>
</dbReference>
<comment type="caution">
    <text evidence="3">The sequence shown here is derived from an EMBL/GenBank/DDBJ whole genome shotgun (WGS) entry which is preliminary data.</text>
</comment>
<evidence type="ECO:0000256" key="2">
    <source>
        <dbReference type="SAM" id="Phobius"/>
    </source>
</evidence>
<proteinExistence type="predicted"/>
<feature type="compositionally biased region" description="Polar residues" evidence="1">
    <location>
        <begin position="447"/>
        <end position="475"/>
    </location>
</feature>
<keyword evidence="4" id="KW-1185">Reference proteome</keyword>
<feature type="compositionally biased region" description="Basic and acidic residues" evidence="1">
    <location>
        <begin position="520"/>
        <end position="529"/>
    </location>
</feature>
<organism evidence="3 4">
    <name type="scientific">Marchantia polymorpha subsp. ruderalis</name>
    <dbReference type="NCBI Taxonomy" id="1480154"/>
    <lineage>
        <taxon>Eukaryota</taxon>
        <taxon>Viridiplantae</taxon>
        <taxon>Streptophyta</taxon>
        <taxon>Embryophyta</taxon>
        <taxon>Marchantiophyta</taxon>
        <taxon>Marchantiopsida</taxon>
        <taxon>Marchantiidae</taxon>
        <taxon>Marchantiales</taxon>
        <taxon>Marchantiaceae</taxon>
        <taxon>Marchantia</taxon>
    </lineage>
</organism>
<keyword evidence="2" id="KW-1133">Transmembrane helix</keyword>
<feature type="transmembrane region" description="Helical" evidence="2">
    <location>
        <begin position="283"/>
        <end position="306"/>
    </location>
</feature>
<dbReference type="AlphaFoldDB" id="A0A176W8Z8"/>
<feature type="region of interest" description="Disordered" evidence="1">
    <location>
        <begin position="490"/>
        <end position="529"/>
    </location>
</feature>
<name>A0A176W8Z8_MARPO</name>
<feature type="region of interest" description="Disordered" evidence="1">
    <location>
        <begin position="435"/>
        <end position="477"/>
    </location>
</feature>
<feature type="region of interest" description="Disordered" evidence="1">
    <location>
        <begin position="27"/>
        <end position="99"/>
    </location>
</feature>
<evidence type="ECO:0000256" key="1">
    <source>
        <dbReference type="SAM" id="MobiDB-lite"/>
    </source>
</evidence>
<gene>
    <name evidence="3" type="ORF">AXG93_1390s1160</name>
</gene>
<keyword evidence="2" id="KW-0472">Membrane</keyword>
<sequence>MLFVPIEMEITSPEIGVPVVTGRIGKRRHDRNHSPSTAVGWRHEQASGAGRGWPWPSRAVFPRKRNAVTQSAERGPVPGKGLLSRHEDEVASSRARHWERSEEVGSSQVRNFERGIVAAGVQVKKKRSWIRVSNFAEACDLGAGTGFWGIESEHRNLQLGKVKETDTLTEVSVKGMVLIASLNRSGLVGYGYKLRSGRRPRSLNSGFLSHFGMASAERFRLQSTRSNSSSPTTMSSVDRVGETPSDGYFDGGSASHQLSSTVTLPAMIPQSLRLKQLSIIEQAFLLLGLIACVTSFALFALIITAIPTLNAMRKAAVSMEKLAEVARDELPGTMAAIRLSGMEISDLTLELNDLSQEISDGMKSSARAVQAAEVGLRQMGQVAASQTLAMLQERASVPVEVVRPAVVSAAATTLQAVAQAQQMVLNLVTYPRSWLGGKGNQEEKQKSINLEATPETSPSATMVQTQEIPQTQPLEESTFLPYESEMSEYASSDAYLRPDESDFLLFDEVDSDEDGEEDGDRPKQEDSKK</sequence>
<feature type="compositionally biased region" description="Basic and acidic residues" evidence="1">
    <location>
        <begin position="84"/>
        <end position="99"/>
    </location>
</feature>
<reference evidence="3" key="1">
    <citation type="submission" date="2016-03" db="EMBL/GenBank/DDBJ databases">
        <title>Mechanisms controlling the formation of the plant cell surface in tip-growing cells are functionally conserved among land plants.</title>
        <authorList>
            <person name="Honkanen S."/>
            <person name="Jones V.A."/>
            <person name="Morieri G."/>
            <person name="Champion C."/>
            <person name="Hetherington A.J."/>
            <person name="Kelly S."/>
            <person name="Saint-Marcoux D."/>
            <person name="Proust H."/>
            <person name="Prescott H."/>
            <person name="Dolan L."/>
        </authorList>
    </citation>
    <scope>NUCLEOTIDE SEQUENCE [LARGE SCALE GENOMIC DNA]</scope>
    <source>
        <tissue evidence="3">Whole gametophyte</tissue>
    </source>
</reference>
<accession>A0A176W8Z8</accession>
<evidence type="ECO:0000313" key="3">
    <source>
        <dbReference type="EMBL" id="OAE29133.1"/>
    </source>
</evidence>
<feature type="compositionally biased region" description="Acidic residues" evidence="1">
    <location>
        <begin position="501"/>
        <end position="519"/>
    </location>
</feature>
<protein>
    <submittedName>
        <fullName evidence="3">Uncharacterized protein</fullName>
    </submittedName>
</protein>
<feature type="region of interest" description="Disordered" evidence="1">
    <location>
        <begin position="222"/>
        <end position="242"/>
    </location>
</feature>
<evidence type="ECO:0000313" key="4">
    <source>
        <dbReference type="Proteomes" id="UP000077202"/>
    </source>
</evidence>